<proteinExistence type="predicted"/>
<feature type="non-terminal residue" evidence="1">
    <location>
        <position position="32"/>
    </location>
</feature>
<comment type="caution">
    <text evidence="1">The sequence shown here is derived from an EMBL/GenBank/DDBJ whole genome shotgun (WGS) entry which is preliminary data.</text>
</comment>
<gene>
    <name evidence="1" type="ORF">LCGC14_2454660</name>
</gene>
<dbReference type="EMBL" id="LAZR01038067">
    <property type="protein sequence ID" value="KKL20522.1"/>
    <property type="molecule type" value="Genomic_DNA"/>
</dbReference>
<dbReference type="AlphaFoldDB" id="A0A0F9C2N6"/>
<protein>
    <submittedName>
        <fullName evidence="1">Uncharacterized protein</fullName>
    </submittedName>
</protein>
<accession>A0A0F9C2N6</accession>
<evidence type="ECO:0000313" key="1">
    <source>
        <dbReference type="EMBL" id="KKL20522.1"/>
    </source>
</evidence>
<reference evidence="1" key="1">
    <citation type="journal article" date="2015" name="Nature">
        <title>Complex archaea that bridge the gap between prokaryotes and eukaryotes.</title>
        <authorList>
            <person name="Spang A."/>
            <person name="Saw J.H."/>
            <person name="Jorgensen S.L."/>
            <person name="Zaremba-Niedzwiedzka K."/>
            <person name="Martijn J."/>
            <person name="Lind A.E."/>
            <person name="van Eijk R."/>
            <person name="Schleper C."/>
            <person name="Guy L."/>
            <person name="Ettema T.J."/>
        </authorList>
    </citation>
    <scope>NUCLEOTIDE SEQUENCE</scope>
</reference>
<name>A0A0F9C2N6_9ZZZZ</name>
<organism evidence="1">
    <name type="scientific">marine sediment metagenome</name>
    <dbReference type="NCBI Taxonomy" id="412755"/>
    <lineage>
        <taxon>unclassified sequences</taxon>
        <taxon>metagenomes</taxon>
        <taxon>ecological metagenomes</taxon>
    </lineage>
</organism>
<sequence length="32" mass="3617">MNETYYAMHQEILALLHDLVFGGYGLMGDAQD</sequence>